<dbReference type="SUPFAM" id="SSF81324">
    <property type="entry name" value="Voltage-gated potassium channels"/>
    <property type="match status" value="1"/>
</dbReference>
<evidence type="ECO:0000259" key="2">
    <source>
        <dbReference type="Pfam" id="PF07885"/>
    </source>
</evidence>
<organism evidence="3 4">
    <name type="scientific">Roseivirga misakiensis</name>
    <dbReference type="NCBI Taxonomy" id="1563681"/>
    <lineage>
        <taxon>Bacteria</taxon>
        <taxon>Pseudomonadati</taxon>
        <taxon>Bacteroidota</taxon>
        <taxon>Cytophagia</taxon>
        <taxon>Cytophagales</taxon>
        <taxon>Roseivirgaceae</taxon>
        <taxon>Roseivirga</taxon>
    </lineage>
</organism>
<dbReference type="EMBL" id="MDGQ01000005">
    <property type="protein sequence ID" value="OEK04019.1"/>
    <property type="molecule type" value="Genomic_DNA"/>
</dbReference>
<evidence type="ECO:0000313" key="3">
    <source>
        <dbReference type="EMBL" id="OEK04019.1"/>
    </source>
</evidence>
<proteinExistence type="predicted"/>
<evidence type="ECO:0000313" key="4">
    <source>
        <dbReference type="Proteomes" id="UP000095552"/>
    </source>
</evidence>
<feature type="transmembrane region" description="Helical" evidence="1">
    <location>
        <begin position="537"/>
        <end position="562"/>
    </location>
</feature>
<sequence>MHSFAQDEIEYNEYSYTEFFQMIEDEEDSVFTLSNALIRANQRVDTMHFALAENLSLNLEAGNVSSIIDNWPQRDSIFVRKPIILNNVQFVTGAPSEDQNSSAFIQSGLYKVHFLEPVELQNSISILLYQSTFEKGLTILTNNPKEVNKAYNPYKLEARGNISFINVDFMVASSEIKKSFQINQDFEESNDYNFILKNSSFPAFDVMKNITLRNIKNVEISSNQFKNLILRVWDCHVYLGKSSIEGVAGMSFYEEGRITILDNHFKDYVMLYKANNPKLVLSTDWEQWFDKFVFNGHAIYGSQETNFNDLNKTLGELVYGRKSISLFQDSTRVQNRRAYNETTKDLSRFYNEFKENYDSENANLVYREIKNLETQRLAYLYKTGPTFDRYFTRKINQFLKIFSAYGTKPSRAIIFSVYVILAFALVYLFFPNYWDSHGKNRIMDRYRFFTKYMKQDSGMHEVYLEEKSHELMASEDFKSYMLESEKGVPKFFMATALPLYRWSVAGTRSFSWILSNVDVLKGKWSDTEDSKKGIKSILLIMAFLIALAYDIFIKILNALMLSINTFTTLGFGEIPIKGLPRYLAIIQGFIGWFMLTIFSVSLISQLLN</sequence>
<reference evidence="3 4" key="1">
    <citation type="submission" date="2016-08" db="EMBL/GenBank/DDBJ databases">
        <title>Draft genome of Fabibacter sp. strain SK-8.</title>
        <authorList>
            <person name="Wong S.-K."/>
            <person name="Hamasaki K."/>
            <person name="Yoshizawa S."/>
        </authorList>
    </citation>
    <scope>NUCLEOTIDE SEQUENCE [LARGE SCALE GENOMIC DNA]</scope>
    <source>
        <strain evidence="3 4">SK-8</strain>
    </source>
</reference>
<evidence type="ECO:0000256" key="1">
    <source>
        <dbReference type="SAM" id="Phobius"/>
    </source>
</evidence>
<protein>
    <recommendedName>
        <fullName evidence="2">Potassium channel domain-containing protein</fullName>
    </recommendedName>
</protein>
<dbReference type="Pfam" id="PF07885">
    <property type="entry name" value="Ion_trans_2"/>
    <property type="match status" value="1"/>
</dbReference>
<keyword evidence="1" id="KW-0812">Transmembrane</keyword>
<accession>A0A1E5SY17</accession>
<dbReference type="Proteomes" id="UP000095552">
    <property type="component" value="Unassembled WGS sequence"/>
</dbReference>
<keyword evidence="1" id="KW-0472">Membrane</keyword>
<keyword evidence="4" id="KW-1185">Reference proteome</keyword>
<dbReference type="AlphaFoldDB" id="A0A1E5SY17"/>
<feature type="transmembrane region" description="Helical" evidence="1">
    <location>
        <begin position="412"/>
        <end position="434"/>
    </location>
</feature>
<keyword evidence="1" id="KW-1133">Transmembrane helix</keyword>
<gene>
    <name evidence="3" type="ORF">BFP71_11015</name>
</gene>
<comment type="caution">
    <text evidence="3">The sequence shown here is derived from an EMBL/GenBank/DDBJ whole genome shotgun (WGS) entry which is preliminary data.</text>
</comment>
<feature type="transmembrane region" description="Helical" evidence="1">
    <location>
        <begin position="582"/>
        <end position="603"/>
    </location>
</feature>
<feature type="domain" description="Potassium channel" evidence="2">
    <location>
        <begin position="538"/>
        <end position="604"/>
    </location>
</feature>
<name>A0A1E5SY17_9BACT</name>
<dbReference type="InterPro" id="IPR013099">
    <property type="entry name" value="K_chnl_dom"/>
</dbReference>